<name>A0A2H3CPU1_ARMGA</name>
<reference evidence="2" key="1">
    <citation type="journal article" date="2017" name="Nat. Ecol. Evol.">
        <title>Genome expansion and lineage-specific genetic innovations in the forest pathogenic fungi Armillaria.</title>
        <authorList>
            <person name="Sipos G."/>
            <person name="Prasanna A.N."/>
            <person name="Walter M.C."/>
            <person name="O'Connor E."/>
            <person name="Balint B."/>
            <person name="Krizsan K."/>
            <person name="Kiss B."/>
            <person name="Hess J."/>
            <person name="Varga T."/>
            <person name="Slot J."/>
            <person name="Riley R."/>
            <person name="Boka B."/>
            <person name="Rigling D."/>
            <person name="Barry K."/>
            <person name="Lee J."/>
            <person name="Mihaltcheva S."/>
            <person name="LaButti K."/>
            <person name="Lipzen A."/>
            <person name="Waldron R."/>
            <person name="Moloney N.M."/>
            <person name="Sperisen C."/>
            <person name="Kredics L."/>
            <person name="Vagvoelgyi C."/>
            <person name="Patrignani A."/>
            <person name="Fitzpatrick D."/>
            <person name="Nagy I."/>
            <person name="Doyle S."/>
            <person name="Anderson J.B."/>
            <person name="Grigoriev I.V."/>
            <person name="Gueldener U."/>
            <person name="Muensterkoetter M."/>
            <person name="Nagy L.G."/>
        </authorList>
    </citation>
    <scope>NUCLEOTIDE SEQUENCE [LARGE SCALE GENOMIC DNA]</scope>
    <source>
        <strain evidence="2">Ar21-2</strain>
    </source>
</reference>
<sequence length="120" mass="13537">MANYAPPQSLALSDIMHTLSPSPGPQITEYANGTDSEERARSLDPLQEVDLKSYRNRLMEMDLLSGENDSATPRERGLANMVLSLLDTRQWDPTQLLEQAETISGLMQERELKLQLFSEE</sequence>
<evidence type="ECO:0000313" key="1">
    <source>
        <dbReference type="EMBL" id="PBK83404.1"/>
    </source>
</evidence>
<keyword evidence="2" id="KW-1185">Reference proteome</keyword>
<gene>
    <name evidence="1" type="ORF">ARMGADRAFT_676556</name>
</gene>
<proteinExistence type="predicted"/>
<protein>
    <submittedName>
        <fullName evidence="1">Uncharacterized protein</fullName>
    </submittedName>
</protein>
<dbReference type="EMBL" id="KZ293707">
    <property type="protein sequence ID" value="PBK83404.1"/>
    <property type="molecule type" value="Genomic_DNA"/>
</dbReference>
<dbReference type="InParanoid" id="A0A2H3CPU1"/>
<accession>A0A2H3CPU1</accession>
<organism evidence="1 2">
    <name type="scientific">Armillaria gallica</name>
    <name type="common">Bulbous honey fungus</name>
    <name type="synonym">Armillaria bulbosa</name>
    <dbReference type="NCBI Taxonomy" id="47427"/>
    <lineage>
        <taxon>Eukaryota</taxon>
        <taxon>Fungi</taxon>
        <taxon>Dikarya</taxon>
        <taxon>Basidiomycota</taxon>
        <taxon>Agaricomycotina</taxon>
        <taxon>Agaricomycetes</taxon>
        <taxon>Agaricomycetidae</taxon>
        <taxon>Agaricales</taxon>
        <taxon>Marasmiineae</taxon>
        <taxon>Physalacriaceae</taxon>
        <taxon>Armillaria</taxon>
    </lineage>
</organism>
<dbReference type="Proteomes" id="UP000217790">
    <property type="component" value="Unassembled WGS sequence"/>
</dbReference>
<dbReference type="OrthoDB" id="2143914at2759"/>
<dbReference type="AlphaFoldDB" id="A0A2H3CPU1"/>
<evidence type="ECO:0000313" key="2">
    <source>
        <dbReference type="Proteomes" id="UP000217790"/>
    </source>
</evidence>
<dbReference type="STRING" id="47427.A0A2H3CPU1"/>